<evidence type="ECO:0000259" key="2">
    <source>
        <dbReference type="Pfam" id="PF25967"/>
    </source>
</evidence>
<dbReference type="RefSeq" id="WP_255227669.1">
    <property type="nucleotide sequence ID" value="NZ_JAJEKE010000009.1"/>
</dbReference>
<dbReference type="InterPro" id="IPR058627">
    <property type="entry name" value="MdtA-like_C"/>
</dbReference>
<keyword evidence="4" id="KW-1185">Reference proteome</keyword>
<dbReference type="SUPFAM" id="SSF111369">
    <property type="entry name" value="HlyD-like secretion proteins"/>
    <property type="match status" value="1"/>
</dbReference>
<dbReference type="Gene3D" id="2.40.50.100">
    <property type="match status" value="2"/>
</dbReference>
<evidence type="ECO:0000313" key="4">
    <source>
        <dbReference type="Proteomes" id="UP001651880"/>
    </source>
</evidence>
<reference evidence="3 4" key="1">
    <citation type="submission" date="2021-10" db="EMBL/GenBank/DDBJ databases">
        <title>Lutispora strain m25 sp. nov., a thermophilic, non-spore-forming bacterium isolated from a lab-scale methanogenic bioreactor digesting anaerobic sludge.</title>
        <authorList>
            <person name="El Houari A."/>
            <person name="Mcdonald J."/>
        </authorList>
    </citation>
    <scope>NUCLEOTIDE SEQUENCE [LARGE SCALE GENOMIC DNA]</scope>
    <source>
        <strain evidence="4">m25</strain>
    </source>
</reference>
<dbReference type="Gene3D" id="2.40.420.20">
    <property type="match status" value="1"/>
</dbReference>
<feature type="domain" description="Multidrug resistance protein MdtA-like C-terminal permuted SH3" evidence="2">
    <location>
        <begin position="331"/>
        <end position="388"/>
    </location>
</feature>
<dbReference type="NCBIfam" id="TIGR01730">
    <property type="entry name" value="RND_mfp"/>
    <property type="match status" value="1"/>
</dbReference>
<dbReference type="PROSITE" id="PS51257">
    <property type="entry name" value="PROKAR_LIPOPROTEIN"/>
    <property type="match status" value="1"/>
</dbReference>
<dbReference type="Gene3D" id="1.10.287.470">
    <property type="entry name" value="Helix hairpin bin"/>
    <property type="match status" value="1"/>
</dbReference>
<dbReference type="Pfam" id="PF25967">
    <property type="entry name" value="RND-MFP_C"/>
    <property type="match status" value="1"/>
</dbReference>
<sequence>MKNKMLLLGAVILVLTLTGCKGTAPKNAEEDIKKPVRAIEVKETASTKELHYIGTVKPETVKKLSFKASGKIAAIKAEQGQKVKKGETIALLDTKDLSFAVEAARAAKAGAEAQYSKALNGATAEDIDLASANVVKAQKAYEFARDSLEKARKVYEGGGMSKQDLDKAELELSIREQEYIGAKTMLQQAEKGAREEDKQALKSQLDQADTDLRYKQSALADADLKADMDGYVMEVLSEQGELIAAGYPVVILGSADSIVSFGLTQEDAAEVKLGDRITIESKGTLYDGKIKNISKIMDMETQTYNAEAVLENADLPAGSVVKVSVPAGEYNAVMIPLNSVLRGDYDYVYLSDNGIAQKKEIKIGKVQGDMVEVTGLNKGEMLILEGIKSISHGDKIEIIR</sequence>
<evidence type="ECO:0000313" key="3">
    <source>
        <dbReference type="EMBL" id="MCQ1530152.1"/>
    </source>
</evidence>
<proteinExistence type="inferred from homology"/>
<protein>
    <submittedName>
        <fullName evidence="3">Efflux RND transporter periplasmic adaptor subunit</fullName>
    </submittedName>
</protein>
<gene>
    <name evidence="3" type="ORF">LJD61_11415</name>
</gene>
<organism evidence="3 4">
    <name type="scientific">Lutispora saccharofermentans</name>
    <dbReference type="NCBI Taxonomy" id="3024236"/>
    <lineage>
        <taxon>Bacteria</taxon>
        <taxon>Bacillati</taxon>
        <taxon>Bacillota</taxon>
        <taxon>Clostridia</taxon>
        <taxon>Lutisporales</taxon>
        <taxon>Lutisporaceae</taxon>
        <taxon>Lutispora</taxon>
    </lineage>
</organism>
<name>A0ABT1NFY8_9FIRM</name>
<evidence type="ECO:0000256" key="1">
    <source>
        <dbReference type="ARBA" id="ARBA00009477"/>
    </source>
</evidence>
<accession>A0ABT1NFY8</accession>
<dbReference type="Gene3D" id="2.40.30.170">
    <property type="match status" value="1"/>
</dbReference>
<dbReference type="PANTHER" id="PTHR30469">
    <property type="entry name" value="MULTIDRUG RESISTANCE PROTEIN MDTA"/>
    <property type="match status" value="1"/>
</dbReference>
<dbReference type="EMBL" id="JAJEKE010000009">
    <property type="protein sequence ID" value="MCQ1530152.1"/>
    <property type="molecule type" value="Genomic_DNA"/>
</dbReference>
<dbReference type="PANTHER" id="PTHR30469:SF20">
    <property type="entry name" value="EFFLUX RND TRANSPORTER PERIPLASMIC ADAPTOR SUBUNIT"/>
    <property type="match status" value="1"/>
</dbReference>
<comment type="caution">
    <text evidence="3">The sequence shown here is derived from an EMBL/GenBank/DDBJ whole genome shotgun (WGS) entry which is preliminary data.</text>
</comment>
<comment type="similarity">
    <text evidence="1">Belongs to the membrane fusion protein (MFP) (TC 8.A.1) family.</text>
</comment>
<dbReference type="InterPro" id="IPR006143">
    <property type="entry name" value="RND_pump_MFP"/>
</dbReference>
<dbReference type="Proteomes" id="UP001651880">
    <property type="component" value="Unassembled WGS sequence"/>
</dbReference>